<dbReference type="Pfam" id="PF00122">
    <property type="entry name" value="E1-E2_ATPase"/>
    <property type="match status" value="1"/>
</dbReference>
<dbReference type="GO" id="GO:0005886">
    <property type="term" value="C:plasma membrane"/>
    <property type="evidence" value="ECO:0007669"/>
    <property type="project" value="UniProtKB-SubCell"/>
</dbReference>
<dbReference type="SUPFAM" id="SSF81665">
    <property type="entry name" value="Calcium ATPase, transmembrane domain M"/>
    <property type="match status" value="1"/>
</dbReference>
<dbReference type="GO" id="GO:0030007">
    <property type="term" value="P:intracellular potassium ion homeostasis"/>
    <property type="evidence" value="ECO:0007669"/>
    <property type="project" value="TreeGrafter"/>
</dbReference>
<dbReference type="GO" id="GO:0005391">
    <property type="term" value="F:P-type sodium:potassium-exchanging transporter activity"/>
    <property type="evidence" value="ECO:0007669"/>
    <property type="project" value="TreeGrafter"/>
</dbReference>
<dbReference type="SMART" id="SM00831">
    <property type="entry name" value="Cation_ATPase_N"/>
    <property type="match status" value="1"/>
</dbReference>
<dbReference type="SUPFAM" id="SSF81653">
    <property type="entry name" value="Calcium ATPase, transduction domain A"/>
    <property type="match status" value="1"/>
</dbReference>
<proteinExistence type="predicted"/>
<dbReference type="AlphaFoldDB" id="A0A0B1T6D5"/>
<gene>
    <name evidence="5" type="ORF">OESDEN_09178</name>
</gene>
<organism evidence="5 6">
    <name type="scientific">Oesophagostomum dentatum</name>
    <name type="common">Nodular worm</name>
    <dbReference type="NCBI Taxonomy" id="61180"/>
    <lineage>
        <taxon>Eukaryota</taxon>
        <taxon>Metazoa</taxon>
        <taxon>Ecdysozoa</taxon>
        <taxon>Nematoda</taxon>
        <taxon>Chromadorea</taxon>
        <taxon>Rhabditida</taxon>
        <taxon>Rhabditina</taxon>
        <taxon>Rhabditomorpha</taxon>
        <taxon>Strongyloidea</taxon>
        <taxon>Strongylidae</taxon>
        <taxon>Oesophagostomum</taxon>
    </lineage>
</organism>
<dbReference type="InterPro" id="IPR059000">
    <property type="entry name" value="ATPase_P-type_domA"/>
</dbReference>
<dbReference type="InterPro" id="IPR008250">
    <property type="entry name" value="ATPase_P-typ_transduc_dom_A_sf"/>
</dbReference>
<evidence type="ECO:0000259" key="4">
    <source>
        <dbReference type="SMART" id="SM00831"/>
    </source>
</evidence>
<name>A0A0B1T6D5_OESDE</name>
<protein>
    <submittedName>
        <fullName evidence="5">E1-E2 ATPase</fullName>
    </submittedName>
</protein>
<dbReference type="Gene3D" id="1.20.1110.10">
    <property type="entry name" value="Calcium-transporting ATPase, transmembrane domain"/>
    <property type="match status" value="1"/>
</dbReference>
<keyword evidence="2" id="KW-1003">Cell membrane</keyword>
<keyword evidence="6" id="KW-1185">Reference proteome</keyword>
<dbReference type="PANTHER" id="PTHR43294:SF13">
    <property type="entry name" value="SODIUM_POTASSIUM-TRANSPORTING ATPASE SUBUNIT ALPHA"/>
    <property type="match status" value="1"/>
</dbReference>
<evidence type="ECO:0000256" key="1">
    <source>
        <dbReference type="ARBA" id="ARBA00004651"/>
    </source>
</evidence>
<dbReference type="PRINTS" id="PR00121">
    <property type="entry name" value="NAKATPASE"/>
</dbReference>
<dbReference type="EMBL" id="KN552476">
    <property type="protein sequence ID" value="KHJ90965.1"/>
    <property type="molecule type" value="Genomic_DNA"/>
</dbReference>
<feature type="transmembrane region" description="Helical" evidence="3">
    <location>
        <begin position="109"/>
        <end position="128"/>
    </location>
</feature>
<dbReference type="GO" id="GO:1990573">
    <property type="term" value="P:potassium ion import across plasma membrane"/>
    <property type="evidence" value="ECO:0007669"/>
    <property type="project" value="TreeGrafter"/>
</dbReference>
<feature type="domain" description="Cation-transporting P-type ATPase N-terminal" evidence="4">
    <location>
        <begin position="21"/>
        <end position="95"/>
    </location>
</feature>
<evidence type="ECO:0000256" key="3">
    <source>
        <dbReference type="SAM" id="Phobius"/>
    </source>
</evidence>
<dbReference type="Proteomes" id="UP000053660">
    <property type="component" value="Unassembled WGS sequence"/>
</dbReference>
<dbReference type="Pfam" id="PF00690">
    <property type="entry name" value="Cation_ATPase_N"/>
    <property type="match status" value="1"/>
</dbReference>
<dbReference type="GO" id="GO:1902600">
    <property type="term" value="P:proton transmembrane transport"/>
    <property type="evidence" value="ECO:0007669"/>
    <property type="project" value="TreeGrafter"/>
</dbReference>
<dbReference type="GO" id="GO:0006883">
    <property type="term" value="P:intracellular sodium ion homeostasis"/>
    <property type="evidence" value="ECO:0007669"/>
    <property type="project" value="TreeGrafter"/>
</dbReference>
<dbReference type="GO" id="GO:0036376">
    <property type="term" value="P:sodium ion export across plasma membrane"/>
    <property type="evidence" value="ECO:0007669"/>
    <property type="project" value="TreeGrafter"/>
</dbReference>
<evidence type="ECO:0000313" key="5">
    <source>
        <dbReference type="EMBL" id="KHJ90965.1"/>
    </source>
</evidence>
<reference evidence="5 6" key="1">
    <citation type="submission" date="2014-03" db="EMBL/GenBank/DDBJ databases">
        <title>Draft genome of the hookworm Oesophagostomum dentatum.</title>
        <authorList>
            <person name="Mitreva M."/>
        </authorList>
    </citation>
    <scope>NUCLEOTIDE SEQUENCE [LARGE SCALE GENOMIC DNA]</scope>
    <source>
        <strain evidence="5 6">OD-Hann</strain>
    </source>
</reference>
<keyword evidence="3" id="KW-1133">Transmembrane helix</keyword>
<evidence type="ECO:0000256" key="2">
    <source>
        <dbReference type="ARBA" id="ARBA00022475"/>
    </source>
</evidence>
<dbReference type="OrthoDB" id="3352408at2759"/>
<evidence type="ECO:0000313" key="6">
    <source>
        <dbReference type="Proteomes" id="UP000053660"/>
    </source>
</evidence>
<accession>A0A0B1T6D5</accession>
<sequence>MGKAKEKAADLNELKQEVKMDEHIIPLEELAARYGSNIETGLTRAKAAEYLARDGPNALSPPKTTPEWVKFCKNLFGGFALLLWVGAFLCYIAYSVDYFTMEYPSKDNLYLGIVLMTVVVITGCFQYYQESKSSKIMESFKSMVPTSHRPRLYFQFALVHRDGQKQQIRTEELVVGDIIEVKGGDRVPADIRIITAFGFKGSLECLEGKILNLRVFNAAKDTH</sequence>
<dbReference type="InterPro" id="IPR050510">
    <property type="entry name" value="Cation_transp_ATPase_P-type"/>
</dbReference>
<keyword evidence="3" id="KW-0812">Transmembrane</keyword>
<comment type="subcellular location">
    <subcellularLocation>
        <location evidence="1">Cell membrane</location>
        <topology evidence="1">Multi-pass membrane protein</topology>
    </subcellularLocation>
</comment>
<dbReference type="InterPro" id="IPR023298">
    <property type="entry name" value="ATPase_P-typ_TM_dom_sf"/>
</dbReference>
<feature type="transmembrane region" description="Helical" evidence="3">
    <location>
        <begin position="75"/>
        <end position="94"/>
    </location>
</feature>
<dbReference type="Gene3D" id="2.70.150.10">
    <property type="entry name" value="Calcium-transporting ATPase, cytoplasmic transduction domain A"/>
    <property type="match status" value="1"/>
</dbReference>
<dbReference type="PANTHER" id="PTHR43294">
    <property type="entry name" value="SODIUM/POTASSIUM-TRANSPORTING ATPASE SUBUNIT ALPHA"/>
    <property type="match status" value="1"/>
</dbReference>
<keyword evidence="3" id="KW-0472">Membrane</keyword>
<dbReference type="InterPro" id="IPR004014">
    <property type="entry name" value="ATPase_P-typ_cation-transptr_N"/>
</dbReference>